<name>A0ABQ8MUX0_LABRO</name>
<comment type="caution">
    <text evidence="1">The sequence shown here is derived from an EMBL/GenBank/DDBJ whole genome shotgun (WGS) entry which is preliminary data.</text>
</comment>
<gene>
    <name evidence="1" type="ORF">H4Q32_009763</name>
</gene>
<dbReference type="Proteomes" id="UP000830375">
    <property type="component" value="Unassembled WGS sequence"/>
</dbReference>
<evidence type="ECO:0000313" key="1">
    <source>
        <dbReference type="EMBL" id="KAI2666011.1"/>
    </source>
</evidence>
<proteinExistence type="predicted"/>
<sequence>MPIALYGSEIWGPTSNYSHKDWHKHPLEALHVEFCRSILYVHRNTPNNACRAELGRVPLNLIIKKRVLKFWIHLNSSSEDSLHYKALQTQKMSTKKSHLCVMVSDLTNKALNINKLEKNGRIKEIMNEEKETYIQHWKEQTKEQSRLQCYLKLNREYGLADYLVSVKNITQTFTDKIQTE</sequence>
<organism evidence="1 2">
    <name type="scientific">Labeo rohita</name>
    <name type="common">Indian major carp</name>
    <name type="synonym">Cyprinus rohita</name>
    <dbReference type="NCBI Taxonomy" id="84645"/>
    <lineage>
        <taxon>Eukaryota</taxon>
        <taxon>Metazoa</taxon>
        <taxon>Chordata</taxon>
        <taxon>Craniata</taxon>
        <taxon>Vertebrata</taxon>
        <taxon>Euteleostomi</taxon>
        <taxon>Actinopterygii</taxon>
        <taxon>Neopterygii</taxon>
        <taxon>Teleostei</taxon>
        <taxon>Ostariophysi</taxon>
        <taxon>Cypriniformes</taxon>
        <taxon>Cyprinidae</taxon>
        <taxon>Labeoninae</taxon>
        <taxon>Labeonini</taxon>
        <taxon>Labeo</taxon>
    </lineage>
</organism>
<keyword evidence="2" id="KW-1185">Reference proteome</keyword>
<protein>
    <submittedName>
        <fullName evidence="1">Amphiphysin</fullName>
    </submittedName>
</protein>
<reference evidence="1 2" key="1">
    <citation type="submission" date="2022-01" db="EMBL/GenBank/DDBJ databases">
        <title>A high-quality chromosome-level genome assembly of rohu carp, Labeo rohita.</title>
        <authorList>
            <person name="Arick M.A. II"/>
            <person name="Hsu C.-Y."/>
            <person name="Magbanua Z."/>
            <person name="Pechanova O."/>
            <person name="Grover C."/>
            <person name="Miller E."/>
            <person name="Thrash A."/>
            <person name="Ezzel L."/>
            <person name="Alam S."/>
            <person name="Benzie J."/>
            <person name="Hamilton M."/>
            <person name="Karsi A."/>
            <person name="Lawrence M.L."/>
            <person name="Peterson D.G."/>
        </authorList>
    </citation>
    <scope>NUCLEOTIDE SEQUENCE [LARGE SCALE GENOMIC DNA]</scope>
    <source>
        <strain evidence="2">BAU-BD-2019</strain>
        <tissue evidence="1">Blood</tissue>
    </source>
</reference>
<evidence type="ECO:0000313" key="2">
    <source>
        <dbReference type="Proteomes" id="UP000830375"/>
    </source>
</evidence>
<dbReference type="EMBL" id="JACTAM010000003">
    <property type="protein sequence ID" value="KAI2666011.1"/>
    <property type="molecule type" value="Genomic_DNA"/>
</dbReference>
<accession>A0ABQ8MUX0</accession>